<dbReference type="GO" id="GO:0008168">
    <property type="term" value="F:methyltransferase activity"/>
    <property type="evidence" value="ECO:0007669"/>
    <property type="project" value="UniProtKB-KW"/>
</dbReference>
<dbReference type="STRING" id="1618333.UR93_C0028G0009"/>
<evidence type="ECO:0000313" key="3">
    <source>
        <dbReference type="Proteomes" id="UP000034316"/>
    </source>
</evidence>
<evidence type="ECO:0000313" key="2">
    <source>
        <dbReference type="EMBL" id="KKP87912.1"/>
    </source>
</evidence>
<organism evidence="2 3">
    <name type="scientific">Berkelbacteria bacterium GW2011_GWA2_35_9</name>
    <dbReference type="NCBI Taxonomy" id="1618333"/>
    <lineage>
        <taxon>Bacteria</taxon>
        <taxon>Candidatus Berkelbacteria</taxon>
    </lineage>
</organism>
<dbReference type="Pfam" id="PF13847">
    <property type="entry name" value="Methyltransf_31"/>
    <property type="match status" value="1"/>
</dbReference>
<dbReference type="PANTHER" id="PTHR43861">
    <property type="entry name" value="TRANS-ACONITATE 2-METHYLTRANSFERASE-RELATED"/>
    <property type="match status" value="1"/>
</dbReference>
<dbReference type="InterPro" id="IPR029063">
    <property type="entry name" value="SAM-dependent_MTases_sf"/>
</dbReference>
<dbReference type="EMBL" id="LBRB01000028">
    <property type="protein sequence ID" value="KKP87912.1"/>
    <property type="molecule type" value="Genomic_DNA"/>
</dbReference>
<evidence type="ECO:0000259" key="1">
    <source>
        <dbReference type="Pfam" id="PF13847"/>
    </source>
</evidence>
<comment type="caution">
    <text evidence="2">The sequence shown here is derived from an EMBL/GenBank/DDBJ whole genome shotgun (WGS) entry which is preliminary data.</text>
</comment>
<dbReference type="CDD" id="cd02440">
    <property type="entry name" value="AdoMet_MTases"/>
    <property type="match status" value="1"/>
</dbReference>
<protein>
    <submittedName>
        <fullName evidence="2">SAM-dependent methyltransferase</fullName>
    </submittedName>
</protein>
<feature type="non-terminal residue" evidence="2">
    <location>
        <position position="1"/>
    </location>
</feature>
<dbReference type="SUPFAM" id="SSF53335">
    <property type="entry name" value="S-adenosyl-L-methionine-dependent methyltransferases"/>
    <property type="match status" value="1"/>
</dbReference>
<reference evidence="2 3" key="1">
    <citation type="journal article" date="2015" name="Nature">
        <title>rRNA introns, odd ribosomes, and small enigmatic genomes across a large radiation of phyla.</title>
        <authorList>
            <person name="Brown C.T."/>
            <person name="Hug L.A."/>
            <person name="Thomas B.C."/>
            <person name="Sharon I."/>
            <person name="Castelle C.J."/>
            <person name="Singh A."/>
            <person name="Wilkins M.J."/>
            <person name="Williams K.H."/>
            <person name="Banfield J.F."/>
        </authorList>
    </citation>
    <scope>NUCLEOTIDE SEQUENCE [LARGE SCALE GENOMIC DNA]</scope>
</reference>
<gene>
    <name evidence="2" type="ORF">UR93_C0028G0009</name>
</gene>
<feature type="domain" description="Methyltransferase" evidence="1">
    <location>
        <begin position="46"/>
        <end position="154"/>
    </location>
</feature>
<proteinExistence type="predicted"/>
<name>A0A0G0G862_9BACT</name>
<dbReference type="GO" id="GO:0032259">
    <property type="term" value="P:methylation"/>
    <property type="evidence" value="ECO:0007669"/>
    <property type="project" value="UniProtKB-KW"/>
</dbReference>
<sequence length="241" mass="28312">LLMCYPELKRKNRVCQIMSNNYYINKYSQNYFIFLNKFYSKLLPKNKKIKILDLGCGDGNFIYFLNTLKYKNVTGIDNDKNLIKLAKNNLLKTNTIQLADVKKYLNKKNYFDLIILKDVIEHFDKSEIILITKKIYQKLNKNGVLIIQTVNGQSPFFGIRGFGDITHKTILTPGVLEKILNKYNFRTIEILPVRPQIYNLSSLFRKLIFSFFELLFKLFLLAENGSSNYVVTQNFVIWAKK</sequence>
<dbReference type="InterPro" id="IPR025714">
    <property type="entry name" value="Methyltranfer_dom"/>
</dbReference>
<dbReference type="Proteomes" id="UP000034316">
    <property type="component" value="Unassembled WGS sequence"/>
</dbReference>
<keyword evidence="2" id="KW-0808">Transferase</keyword>
<keyword evidence="2" id="KW-0489">Methyltransferase</keyword>
<dbReference type="AlphaFoldDB" id="A0A0G0G862"/>
<dbReference type="Gene3D" id="3.40.50.150">
    <property type="entry name" value="Vaccinia Virus protein VP39"/>
    <property type="match status" value="1"/>
</dbReference>
<accession>A0A0G0G862</accession>